<evidence type="ECO:0000256" key="7">
    <source>
        <dbReference type="ARBA" id="ARBA00023065"/>
    </source>
</evidence>
<keyword evidence="7 11" id="KW-0406">Ion transport</keyword>
<keyword evidence="6" id="KW-0915">Sodium</keyword>
<dbReference type="EMBL" id="CAJFCJ010000011">
    <property type="protein sequence ID" value="CAD5119993.1"/>
    <property type="molecule type" value="Genomic_DNA"/>
</dbReference>
<dbReference type="AlphaFoldDB" id="A0A7I8VWV6"/>
<evidence type="ECO:0000256" key="8">
    <source>
        <dbReference type="ARBA" id="ARBA00023136"/>
    </source>
</evidence>
<evidence type="ECO:0000313" key="13">
    <source>
        <dbReference type="EMBL" id="CAD5119993.1"/>
    </source>
</evidence>
<keyword evidence="4 11" id="KW-0812">Transmembrane</keyword>
<evidence type="ECO:0000256" key="10">
    <source>
        <dbReference type="ARBA" id="ARBA00023303"/>
    </source>
</evidence>
<dbReference type="PANTHER" id="PTHR11690:SF248">
    <property type="entry name" value="PICKPOCKET 17, ISOFORM A"/>
    <property type="match status" value="1"/>
</dbReference>
<evidence type="ECO:0000256" key="9">
    <source>
        <dbReference type="ARBA" id="ARBA00023201"/>
    </source>
</evidence>
<keyword evidence="5 12" id="KW-1133">Transmembrane helix</keyword>
<evidence type="ECO:0000256" key="12">
    <source>
        <dbReference type="SAM" id="Phobius"/>
    </source>
</evidence>
<keyword evidence="14" id="KW-1185">Reference proteome</keyword>
<keyword evidence="3 11" id="KW-0894">Sodium channel</keyword>
<evidence type="ECO:0000256" key="4">
    <source>
        <dbReference type="ARBA" id="ARBA00022692"/>
    </source>
</evidence>
<comment type="subcellular location">
    <subcellularLocation>
        <location evidence="1">Membrane</location>
        <topology evidence="1">Multi-pass membrane protein</topology>
    </subcellularLocation>
</comment>
<dbReference type="InterPro" id="IPR001873">
    <property type="entry name" value="ENaC"/>
</dbReference>
<reference evidence="13 14" key="1">
    <citation type="submission" date="2020-08" db="EMBL/GenBank/DDBJ databases">
        <authorList>
            <person name="Hejnol A."/>
        </authorList>
    </citation>
    <scope>NUCLEOTIDE SEQUENCE [LARGE SCALE GENOMIC DNA]</scope>
</reference>
<evidence type="ECO:0000256" key="11">
    <source>
        <dbReference type="RuleBase" id="RU000679"/>
    </source>
</evidence>
<evidence type="ECO:0000313" key="14">
    <source>
        <dbReference type="Proteomes" id="UP000549394"/>
    </source>
</evidence>
<name>A0A7I8VWV6_9ANNE</name>
<keyword evidence="9 11" id="KW-0739">Sodium transport</keyword>
<accession>A0A7I8VWV6</accession>
<dbReference type="PANTHER" id="PTHR11690">
    <property type="entry name" value="AMILORIDE-SENSITIVE SODIUM CHANNEL-RELATED"/>
    <property type="match status" value="1"/>
</dbReference>
<comment type="similarity">
    <text evidence="11">Belongs to the amiloride-sensitive sodium channel (TC 1.A.6) family.</text>
</comment>
<evidence type="ECO:0000256" key="3">
    <source>
        <dbReference type="ARBA" id="ARBA00022461"/>
    </source>
</evidence>
<evidence type="ECO:0000256" key="2">
    <source>
        <dbReference type="ARBA" id="ARBA00022448"/>
    </source>
</evidence>
<dbReference type="Pfam" id="PF00858">
    <property type="entry name" value="ASC"/>
    <property type="match status" value="1"/>
</dbReference>
<gene>
    <name evidence="13" type="ORF">DGYR_LOCUS8157</name>
</gene>
<dbReference type="OrthoDB" id="6021021at2759"/>
<evidence type="ECO:0000256" key="1">
    <source>
        <dbReference type="ARBA" id="ARBA00004141"/>
    </source>
</evidence>
<keyword evidence="8 12" id="KW-0472">Membrane</keyword>
<sequence length="450" mass="51706">MPEFYKVLITPDYYGTSQSKLKKSLLLDGFRDYSTLHGLPRILQERVNEYFTFETNTKLALLEGKELKFPAVTICNANPLRNSSVNEDFRDVLLNSGNDDIVKNNKSLDKNFQKEQEIQEYLSTIPESRKVAWGYKFQDFILQCNFDGFPCHRDDFKRFYNNKFGNCYSFIQDTPSTTSGFHSGLQLRINIDQDEYIRELAHRAGVRVTITESVRMPFPESDGILASPGTETAIGLRLKKYTRLGGNYGNCISTRTRDSSIDSYIAKYNWTEYSFTGCQRTCFQSLLEKTCSCFDNKYPPVNRELKPCSIKDSKNRDCIESAQEKYKTTDCSDCLILCSESAYSATVSTSKWPSRAYEDTLFEELKISNPRASQIITKGVGEAYDNFLELRVFFESLNYETLEQIPKVEMEEFLSDLGGAVGLWLGASILTLFEFFEIIFDLLFLCIIRK</sequence>
<organism evidence="13 14">
    <name type="scientific">Dimorphilus gyrociliatus</name>
    <dbReference type="NCBI Taxonomy" id="2664684"/>
    <lineage>
        <taxon>Eukaryota</taxon>
        <taxon>Metazoa</taxon>
        <taxon>Spiralia</taxon>
        <taxon>Lophotrochozoa</taxon>
        <taxon>Annelida</taxon>
        <taxon>Polychaeta</taxon>
        <taxon>Polychaeta incertae sedis</taxon>
        <taxon>Dinophilidae</taxon>
        <taxon>Dimorphilus</taxon>
    </lineage>
</organism>
<protein>
    <submittedName>
        <fullName evidence="13">DgyrCDS8576</fullName>
    </submittedName>
</protein>
<feature type="transmembrane region" description="Helical" evidence="12">
    <location>
        <begin position="423"/>
        <end position="448"/>
    </location>
</feature>
<evidence type="ECO:0000256" key="5">
    <source>
        <dbReference type="ARBA" id="ARBA00022989"/>
    </source>
</evidence>
<proteinExistence type="inferred from homology"/>
<dbReference type="GO" id="GO:0005886">
    <property type="term" value="C:plasma membrane"/>
    <property type="evidence" value="ECO:0007669"/>
    <property type="project" value="TreeGrafter"/>
</dbReference>
<dbReference type="Proteomes" id="UP000549394">
    <property type="component" value="Unassembled WGS sequence"/>
</dbReference>
<comment type="caution">
    <text evidence="13">The sequence shown here is derived from an EMBL/GenBank/DDBJ whole genome shotgun (WGS) entry which is preliminary data.</text>
</comment>
<dbReference type="GO" id="GO:0015280">
    <property type="term" value="F:ligand-gated sodium channel activity"/>
    <property type="evidence" value="ECO:0007669"/>
    <property type="project" value="TreeGrafter"/>
</dbReference>
<evidence type="ECO:0000256" key="6">
    <source>
        <dbReference type="ARBA" id="ARBA00023053"/>
    </source>
</evidence>
<keyword evidence="10 11" id="KW-0407">Ion channel</keyword>
<dbReference type="Gene3D" id="2.60.470.10">
    <property type="entry name" value="Acid-sensing ion channels like domains"/>
    <property type="match status" value="1"/>
</dbReference>
<keyword evidence="2 11" id="KW-0813">Transport</keyword>
<dbReference type="PRINTS" id="PR01078">
    <property type="entry name" value="AMINACHANNEL"/>
</dbReference>